<feature type="transmembrane region" description="Helical" evidence="8">
    <location>
        <begin position="58"/>
        <end position="77"/>
    </location>
</feature>
<evidence type="ECO:0000313" key="9">
    <source>
        <dbReference type="EMBL" id="EYE88375.1"/>
    </source>
</evidence>
<evidence type="ECO:0000256" key="2">
    <source>
        <dbReference type="ARBA" id="ARBA00006228"/>
    </source>
</evidence>
<evidence type="ECO:0000256" key="8">
    <source>
        <dbReference type="SAM" id="Phobius"/>
    </source>
</evidence>
<proteinExistence type="inferred from homology"/>
<comment type="similarity">
    <text evidence="2">Belongs to the CPA3 antiporters (TC 2.A.63) subunit E family.</text>
</comment>
<dbReference type="RefSeq" id="WP_051515052.1">
    <property type="nucleotide sequence ID" value="NZ_AZQP01000022.1"/>
</dbReference>
<evidence type="ECO:0000256" key="6">
    <source>
        <dbReference type="ARBA" id="ARBA00022989"/>
    </source>
</evidence>
<dbReference type="PANTHER" id="PTHR34584:SF1">
    <property type="entry name" value="NA(+)_H(+) ANTIPORTER SUBUNIT E1"/>
    <property type="match status" value="1"/>
</dbReference>
<sequence>MKKTNFMSLISTAVFCFICWMLFVYPAFNTQELLVGALVSVLVAAFTARFFIHEKALYFFNPVKLFNLIYYSIVIFVKELFKANIDVAKRALSPSLPINPGIVKIPVNMKSEYGLALLANSITLTPGTITMDITEEEGNLYYYIHWIDVATTDSVEAGEAIKGTLEKWIRRVFD</sequence>
<dbReference type="PIRSF" id="PIRSF019239">
    <property type="entry name" value="MrpE"/>
    <property type="match status" value="1"/>
</dbReference>
<evidence type="ECO:0000256" key="7">
    <source>
        <dbReference type="ARBA" id="ARBA00023136"/>
    </source>
</evidence>
<organism evidence="9 10">
    <name type="scientific">Fervidicella metallireducens AeB</name>
    <dbReference type="NCBI Taxonomy" id="1403537"/>
    <lineage>
        <taxon>Bacteria</taxon>
        <taxon>Bacillati</taxon>
        <taxon>Bacillota</taxon>
        <taxon>Clostridia</taxon>
        <taxon>Eubacteriales</taxon>
        <taxon>Clostridiaceae</taxon>
        <taxon>Fervidicella</taxon>
    </lineage>
</organism>
<evidence type="ECO:0000256" key="4">
    <source>
        <dbReference type="ARBA" id="ARBA00022475"/>
    </source>
</evidence>
<name>A0A017RWR0_9CLOT</name>
<dbReference type="GO" id="GO:0005886">
    <property type="term" value="C:plasma membrane"/>
    <property type="evidence" value="ECO:0007669"/>
    <property type="project" value="UniProtKB-SubCell"/>
</dbReference>
<keyword evidence="3" id="KW-0050">Antiport</keyword>
<evidence type="ECO:0000313" key="10">
    <source>
        <dbReference type="Proteomes" id="UP000019681"/>
    </source>
</evidence>
<dbReference type="GO" id="GO:0015297">
    <property type="term" value="F:antiporter activity"/>
    <property type="evidence" value="ECO:0007669"/>
    <property type="project" value="UniProtKB-KW"/>
</dbReference>
<dbReference type="EMBL" id="AZQP01000022">
    <property type="protein sequence ID" value="EYE88375.1"/>
    <property type="molecule type" value="Genomic_DNA"/>
</dbReference>
<evidence type="ECO:0000256" key="1">
    <source>
        <dbReference type="ARBA" id="ARBA00004651"/>
    </source>
</evidence>
<keyword evidence="10" id="KW-1185">Reference proteome</keyword>
<dbReference type="Proteomes" id="UP000019681">
    <property type="component" value="Unassembled WGS sequence"/>
</dbReference>
<keyword evidence="5 8" id="KW-0812">Transmembrane</keyword>
<evidence type="ECO:0008006" key="11">
    <source>
        <dbReference type="Google" id="ProtNLM"/>
    </source>
</evidence>
<dbReference type="STRING" id="1403537.Q428_08225"/>
<dbReference type="Pfam" id="PF01899">
    <property type="entry name" value="MNHE"/>
    <property type="match status" value="1"/>
</dbReference>
<keyword evidence="7 8" id="KW-0472">Membrane</keyword>
<keyword evidence="3" id="KW-0813">Transport</keyword>
<comment type="subcellular location">
    <subcellularLocation>
        <location evidence="1">Cell membrane</location>
        <topology evidence="1">Multi-pass membrane protein</topology>
    </subcellularLocation>
</comment>
<keyword evidence="4" id="KW-1003">Cell membrane</keyword>
<dbReference type="GO" id="GO:0008324">
    <property type="term" value="F:monoatomic cation transmembrane transporter activity"/>
    <property type="evidence" value="ECO:0007669"/>
    <property type="project" value="InterPro"/>
</dbReference>
<keyword evidence="6 8" id="KW-1133">Transmembrane helix</keyword>
<dbReference type="PANTHER" id="PTHR34584">
    <property type="entry name" value="NA(+)/H(+) ANTIPORTER SUBUNIT E1"/>
    <property type="match status" value="1"/>
</dbReference>
<evidence type="ECO:0000256" key="3">
    <source>
        <dbReference type="ARBA" id="ARBA00022449"/>
    </source>
</evidence>
<dbReference type="OrthoDB" id="9800498at2"/>
<gene>
    <name evidence="9" type="ORF">Q428_08225</name>
</gene>
<dbReference type="AlphaFoldDB" id="A0A017RWR0"/>
<feature type="transmembrane region" description="Helical" evidence="8">
    <location>
        <begin position="33"/>
        <end position="52"/>
    </location>
</feature>
<reference evidence="9 10" key="1">
    <citation type="journal article" date="2014" name="Genome Announc.">
        <title>Draft Genome Sequence of Fervidicella metallireducens Strain AeBT, an Iron-Reducing Thermoanaerobe from the Great Artesian Basin.</title>
        <authorList>
            <person name="Patel B.K."/>
        </authorList>
    </citation>
    <scope>NUCLEOTIDE SEQUENCE [LARGE SCALE GENOMIC DNA]</scope>
    <source>
        <strain evidence="9 10">AeB</strain>
    </source>
</reference>
<evidence type="ECO:0000256" key="5">
    <source>
        <dbReference type="ARBA" id="ARBA00022692"/>
    </source>
</evidence>
<feature type="transmembrane region" description="Helical" evidence="8">
    <location>
        <begin position="6"/>
        <end position="26"/>
    </location>
</feature>
<comment type="caution">
    <text evidence="9">The sequence shown here is derived from an EMBL/GenBank/DDBJ whole genome shotgun (WGS) entry which is preliminary data.</text>
</comment>
<protein>
    <recommendedName>
        <fullName evidence="11">Cation:proton antiporter</fullName>
    </recommendedName>
</protein>
<dbReference type="InterPro" id="IPR002758">
    <property type="entry name" value="Cation_antiport_E"/>
</dbReference>
<accession>A0A017RWR0</accession>